<dbReference type="GO" id="GO:0005938">
    <property type="term" value="C:cell cortex"/>
    <property type="evidence" value="ECO:0007669"/>
    <property type="project" value="TreeGrafter"/>
</dbReference>
<dbReference type="InterPro" id="IPR000938">
    <property type="entry name" value="CAP-Gly_domain"/>
</dbReference>
<dbReference type="RefSeq" id="XP_032811882.1">
    <property type="nucleotide sequence ID" value="XM_032955991.1"/>
</dbReference>
<dbReference type="InterPro" id="IPR000626">
    <property type="entry name" value="Ubiquitin-like_dom"/>
</dbReference>
<evidence type="ECO:0000259" key="6">
    <source>
        <dbReference type="PROSITE" id="PS50245"/>
    </source>
</evidence>
<dbReference type="OMA" id="DQYEQRT"/>
<evidence type="ECO:0000313" key="8">
    <source>
        <dbReference type="Proteomes" id="UP001318040"/>
    </source>
</evidence>
<keyword evidence="8" id="KW-1185">Reference proteome</keyword>
<reference evidence="7" key="2">
    <citation type="submission" date="2025-05" db="UniProtKB">
        <authorList>
            <consortium name="Ensembl"/>
        </authorList>
    </citation>
    <scope>IDENTIFICATION</scope>
</reference>
<protein>
    <submittedName>
        <fullName evidence="7 9">Tubulin-folding cofactor B</fullName>
    </submittedName>
</protein>
<dbReference type="InterPro" id="IPR045172">
    <property type="entry name" value="TBCB_Ubl"/>
</dbReference>
<dbReference type="PROSITE" id="PS50245">
    <property type="entry name" value="CAP_GLY_2"/>
    <property type="match status" value="1"/>
</dbReference>
<dbReference type="GO" id="GO:0043014">
    <property type="term" value="F:alpha-tubulin binding"/>
    <property type="evidence" value="ECO:0007669"/>
    <property type="project" value="InterPro"/>
</dbReference>
<dbReference type="GO" id="GO:0035371">
    <property type="term" value="C:microtubule plus-end"/>
    <property type="evidence" value="ECO:0007669"/>
    <property type="project" value="TreeGrafter"/>
</dbReference>
<evidence type="ECO:0000256" key="2">
    <source>
        <dbReference type="ARBA" id="ARBA00022490"/>
    </source>
</evidence>
<dbReference type="Proteomes" id="UP001318040">
    <property type="component" value="Chromosome 17"/>
</dbReference>
<dbReference type="SUPFAM" id="SSF74924">
    <property type="entry name" value="Cap-Gly domain"/>
    <property type="match status" value="1"/>
</dbReference>
<comment type="subcellular location">
    <subcellularLocation>
        <location evidence="1">Cytoplasm</location>
    </subcellularLocation>
</comment>
<feature type="domain" description="CAP-Gly" evidence="6">
    <location>
        <begin position="186"/>
        <end position="228"/>
    </location>
</feature>
<dbReference type="SMART" id="SM01052">
    <property type="entry name" value="CAP_GLY"/>
    <property type="match status" value="1"/>
</dbReference>
<dbReference type="Pfam" id="PF14560">
    <property type="entry name" value="Ubiquitin_2"/>
    <property type="match status" value="1"/>
</dbReference>
<dbReference type="Gene3D" id="3.10.20.90">
    <property type="entry name" value="Phosphatidylinositol 3-kinase Catalytic Subunit, Chain A, domain 1"/>
    <property type="match status" value="1"/>
</dbReference>
<dbReference type="HOGENOM" id="CLU_067577_2_0_1"/>
<organism evidence="7">
    <name type="scientific">Petromyzon marinus</name>
    <name type="common">Sea lamprey</name>
    <dbReference type="NCBI Taxonomy" id="7757"/>
    <lineage>
        <taxon>Eukaryota</taxon>
        <taxon>Metazoa</taxon>
        <taxon>Chordata</taxon>
        <taxon>Craniata</taxon>
        <taxon>Vertebrata</taxon>
        <taxon>Cyclostomata</taxon>
        <taxon>Hyperoartia</taxon>
        <taxon>Petromyzontiformes</taxon>
        <taxon>Petromyzontidae</taxon>
        <taxon>Petromyzon</taxon>
    </lineage>
</organism>
<dbReference type="PROSITE" id="PS00845">
    <property type="entry name" value="CAP_GLY_1"/>
    <property type="match status" value="1"/>
</dbReference>
<dbReference type="Gene3D" id="2.30.30.190">
    <property type="entry name" value="CAP Gly-rich-like domain"/>
    <property type="match status" value="1"/>
</dbReference>
<proteinExistence type="inferred from homology"/>
<dbReference type="Pfam" id="PF01302">
    <property type="entry name" value="CAP_GLY"/>
    <property type="match status" value="1"/>
</dbReference>
<dbReference type="GO" id="GO:0031122">
    <property type="term" value="P:cytoplasmic microtubule organization"/>
    <property type="evidence" value="ECO:0007669"/>
    <property type="project" value="TreeGrafter"/>
</dbReference>
<keyword evidence="5" id="KW-0175">Coiled coil</keyword>
<evidence type="ECO:0000256" key="4">
    <source>
        <dbReference type="ARBA" id="ARBA00025779"/>
    </source>
</evidence>
<dbReference type="CTD" id="1155"/>
<dbReference type="GeneID" id="116943274"/>
<name>S4RAC7_PETMA</name>
<gene>
    <name evidence="7 9" type="primary">TBCB</name>
</gene>
<accession>S4RAC7</accession>
<dbReference type="InterPro" id="IPR036859">
    <property type="entry name" value="CAP-Gly_dom_sf"/>
</dbReference>
<dbReference type="AlphaFoldDB" id="S4RAC7"/>
<dbReference type="InterPro" id="IPR029071">
    <property type="entry name" value="Ubiquitin-like_domsf"/>
</dbReference>
<dbReference type="Ensembl" id="ENSPMAT00000002169.1">
    <property type="protein sequence ID" value="ENSPMAP00000002158.1"/>
    <property type="gene ID" value="ENSPMAG00000001956.1"/>
</dbReference>
<dbReference type="GO" id="GO:0005829">
    <property type="term" value="C:cytosol"/>
    <property type="evidence" value="ECO:0007669"/>
    <property type="project" value="UniProtKB-ARBA"/>
</dbReference>
<dbReference type="GO" id="GO:0051010">
    <property type="term" value="F:microtubule plus-end binding"/>
    <property type="evidence" value="ECO:0007669"/>
    <property type="project" value="TreeGrafter"/>
</dbReference>
<evidence type="ECO:0000256" key="1">
    <source>
        <dbReference type="ARBA" id="ARBA00004496"/>
    </source>
</evidence>
<dbReference type="GO" id="GO:0005634">
    <property type="term" value="C:nucleus"/>
    <property type="evidence" value="ECO:0007669"/>
    <property type="project" value="TreeGrafter"/>
</dbReference>
<evidence type="ECO:0000256" key="3">
    <source>
        <dbReference type="ARBA" id="ARBA00023186"/>
    </source>
</evidence>
<feature type="coiled-coil region" evidence="5">
    <location>
        <begin position="133"/>
        <end position="162"/>
    </location>
</feature>
<dbReference type="GO" id="GO:0007023">
    <property type="term" value="P:post-chaperonin tubulin folding pathway"/>
    <property type="evidence" value="ECO:0007669"/>
    <property type="project" value="InterPro"/>
</dbReference>
<evidence type="ECO:0000313" key="9">
    <source>
        <dbReference type="RefSeq" id="XP_032811882.1"/>
    </source>
</evidence>
<dbReference type="STRING" id="7757.ENSPMAP00000002158"/>
<dbReference type="SUPFAM" id="SSF54236">
    <property type="entry name" value="Ubiquitin-like"/>
    <property type="match status" value="1"/>
</dbReference>
<comment type="similarity">
    <text evidence="4">Belongs to the TBCB family.</text>
</comment>
<dbReference type="CDD" id="cd01789">
    <property type="entry name" value="Ubl_TBCB"/>
    <property type="match status" value="1"/>
</dbReference>
<reference evidence="9" key="1">
    <citation type="submission" date="2025-04" db="UniProtKB">
        <authorList>
            <consortium name="RefSeq"/>
        </authorList>
    </citation>
    <scope>IDENTIFICATION</scope>
    <source>
        <tissue evidence="9">Sperm</tissue>
    </source>
</reference>
<dbReference type="GeneTree" id="ENSGT00940000156119"/>
<evidence type="ECO:0000256" key="5">
    <source>
        <dbReference type="SAM" id="Coils"/>
    </source>
</evidence>
<dbReference type="PANTHER" id="PTHR18916">
    <property type="entry name" value="DYNACTIN 1-RELATED MICROTUBULE-BINDING"/>
    <property type="match status" value="1"/>
</dbReference>
<sequence length="248" mass="27908">MAALILGEVQGAVVSVFVTSSLSSFPSEKRFCRDTTVAQLKGKLEMITGAPAAGMRLQLFGPHDEPLPELSDDDAQLGSYPVDNGCRIHVMDVTGRQKGEFEDLSSVPKYDMQEDDYEKRSESVRTFMKQRRLGRFDEEMQAQREEERRKREEEEKLAASAITVGQRCQVEVMGQPHKRGTVMFVGQTDFKPGFWVGVKYDEPLGKNDGSVGGRRYFECEPRYGAFLKPMSITVGDFPEEDLGLDDEM</sequence>
<dbReference type="FunFam" id="2.30.30.190:FF:000013">
    <property type="entry name" value="Tubulin-folding cofactor B"/>
    <property type="match status" value="1"/>
</dbReference>
<dbReference type="GO" id="GO:0007021">
    <property type="term" value="P:tubulin complex assembly"/>
    <property type="evidence" value="ECO:0007669"/>
    <property type="project" value="InterPro"/>
</dbReference>
<keyword evidence="3" id="KW-0143">Chaperone</keyword>
<keyword evidence="2" id="KW-0963">Cytoplasm</keyword>
<dbReference type="PANTHER" id="PTHR18916:SF85">
    <property type="entry name" value="TUBULIN-FOLDING COFACTOR B"/>
    <property type="match status" value="1"/>
</dbReference>
<dbReference type="OrthoDB" id="5295208at2759"/>
<evidence type="ECO:0000313" key="7">
    <source>
        <dbReference type="Ensembl" id="ENSPMAP00000002158.1"/>
    </source>
</evidence>
<dbReference type="KEGG" id="pmrn:116943274"/>